<gene>
    <name evidence="2" type="ORF">C1SCF055_LOCUS1085</name>
</gene>
<feature type="compositionally biased region" description="Basic residues" evidence="1">
    <location>
        <begin position="539"/>
        <end position="560"/>
    </location>
</feature>
<feature type="compositionally biased region" description="Basic and acidic residues" evidence="1">
    <location>
        <begin position="226"/>
        <end position="235"/>
    </location>
</feature>
<name>A0A9P1BJ38_9DINO</name>
<feature type="compositionally biased region" description="Basic and acidic residues" evidence="1">
    <location>
        <begin position="483"/>
        <end position="510"/>
    </location>
</feature>
<reference evidence="2" key="1">
    <citation type="submission" date="2022-10" db="EMBL/GenBank/DDBJ databases">
        <authorList>
            <person name="Chen Y."/>
            <person name="Dougan E. K."/>
            <person name="Chan C."/>
            <person name="Rhodes N."/>
            <person name="Thang M."/>
        </authorList>
    </citation>
    <scope>NUCLEOTIDE SEQUENCE</scope>
</reference>
<evidence type="ECO:0000313" key="4">
    <source>
        <dbReference type="Proteomes" id="UP001152797"/>
    </source>
</evidence>
<sequence length="988" mass="108212">MGEPAAVRNVPPPEGELAKVLENMSDVRTRILVAPGYFTQWLNDKAINVKSAKALGLNARVLEAVAEWWCPNFEYVKILTIDAARAEDGRLDTFFAIIQKYWAWDQISAQVHANVNAEINNEEEADQDECVVVEIASSSQAARPGGSVEPHAEPATGLRHMRTGVKDEMPPPPVPAKALLPPLPREVLPSNPADLHPVDRAKLEARMAAIRPLVLKQRLEESKKVLADQEARSPENMEPVGTGKDTDETLPYWGDVIGDAIDGRGLYDCEDPEEEDSLLDSQPMAAAVADSKPMAAAAAAVEDSEAMAVEDSQPLTATVLEEDSQPRPETELDSLPPVFDDSQPRPETELDALPPVCDDSQPRPETELDPLPPVFQDSQPRPETELDPLPPVFQDSQPRPETELDVVPSVAETEVPCAQPDPPSETEDGEDKRKMDEPTTPKATIPEVPSHAKKPAAKRSGKPAASKTKAKPRQTGASQTGQDQHEEGGNLEKDLEGLKDLPMVTREHQQVIKNQKNKTRRMDDARDAPRGRDAEPKGRGRGRGRGRGIAKRPASRKPAKGQKQARLASPVDATVTVLESEGEETNGEECRKDLARDFEAAAEKSAKLRTQKDPVDTHKGIAKDKPDKRKRPSTKDDVRKESNETHGKARKGACKADAPEEMPDVPKVTKAARKAKEPKEVPSGEGQVLRKATFAGRYCPSRDGIASARFLVIRKVFEEKVEGKLTGSVSSCEIKDAVRYLRGAKDLEIPPEFRPLFPDEMWEGSVVNSDGTMSYHPAEPFEDLWDEIPDVSDALAPRPVLGQAHISPEAVRSRSRRIFTKRGDGSKKETFIAEVEATNRGCEEALPDPAAEAFEAPGGQQLLRDPYEKTMLYYVETSVKGDVVDLEKSDDDDGDDERAHRKIGVVPELDPDALPSSGVQRMALAKRIAKVAAVKTRFDQAPALNEIQDKLLSHALSGSITALEQMQNEMTAAYTKGVVEGYSKENLN</sequence>
<feature type="region of interest" description="Disordered" evidence="1">
    <location>
        <begin position="302"/>
        <end position="686"/>
    </location>
</feature>
<accession>A0A9P1BJ38</accession>
<proteinExistence type="predicted"/>
<feature type="compositionally biased region" description="Basic and acidic residues" evidence="1">
    <location>
        <begin position="520"/>
        <end position="538"/>
    </location>
</feature>
<feature type="compositionally biased region" description="Low complexity" evidence="1">
    <location>
        <begin position="302"/>
        <end position="311"/>
    </location>
</feature>
<dbReference type="Proteomes" id="UP001152797">
    <property type="component" value="Unassembled WGS sequence"/>
</dbReference>
<protein>
    <submittedName>
        <fullName evidence="2">Uncharacterized protein</fullName>
    </submittedName>
</protein>
<feature type="compositionally biased region" description="Basic and acidic residues" evidence="1">
    <location>
        <begin position="588"/>
        <end position="647"/>
    </location>
</feature>
<feature type="compositionally biased region" description="Basic and acidic residues" evidence="1">
    <location>
        <begin position="430"/>
        <end position="439"/>
    </location>
</feature>
<keyword evidence="4" id="KW-1185">Reference proteome</keyword>
<evidence type="ECO:0000256" key="1">
    <source>
        <dbReference type="SAM" id="MobiDB-lite"/>
    </source>
</evidence>
<dbReference type="EMBL" id="CAMXCT030000014">
    <property type="protein sequence ID" value="CAL4759818.1"/>
    <property type="molecule type" value="Genomic_DNA"/>
</dbReference>
<dbReference type="EMBL" id="CAMXCT010000014">
    <property type="protein sequence ID" value="CAI3972506.1"/>
    <property type="molecule type" value="Genomic_DNA"/>
</dbReference>
<feature type="region of interest" description="Disordered" evidence="1">
    <location>
        <begin position="226"/>
        <end position="251"/>
    </location>
</feature>
<evidence type="ECO:0000313" key="3">
    <source>
        <dbReference type="EMBL" id="CAL4759818.1"/>
    </source>
</evidence>
<comment type="caution">
    <text evidence="2">The sequence shown here is derived from an EMBL/GenBank/DDBJ whole genome shotgun (WGS) entry which is preliminary data.</text>
</comment>
<dbReference type="AlphaFoldDB" id="A0A9P1BJ38"/>
<evidence type="ECO:0000313" key="2">
    <source>
        <dbReference type="EMBL" id="CAI3972506.1"/>
    </source>
</evidence>
<organism evidence="2">
    <name type="scientific">Cladocopium goreaui</name>
    <dbReference type="NCBI Taxonomy" id="2562237"/>
    <lineage>
        <taxon>Eukaryota</taxon>
        <taxon>Sar</taxon>
        <taxon>Alveolata</taxon>
        <taxon>Dinophyceae</taxon>
        <taxon>Suessiales</taxon>
        <taxon>Symbiodiniaceae</taxon>
        <taxon>Cladocopium</taxon>
    </lineage>
</organism>
<dbReference type="EMBL" id="CAMXCT020000014">
    <property type="protein sequence ID" value="CAL1125881.1"/>
    <property type="molecule type" value="Genomic_DNA"/>
</dbReference>
<feature type="compositionally biased region" description="Basic residues" evidence="1">
    <location>
        <begin position="451"/>
        <end position="461"/>
    </location>
</feature>
<reference evidence="3 4" key="2">
    <citation type="submission" date="2024-05" db="EMBL/GenBank/DDBJ databases">
        <authorList>
            <person name="Chen Y."/>
            <person name="Shah S."/>
            <person name="Dougan E. K."/>
            <person name="Thang M."/>
            <person name="Chan C."/>
        </authorList>
    </citation>
    <scope>NUCLEOTIDE SEQUENCE [LARGE SCALE GENOMIC DNA]</scope>
</reference>